<dbReference type="PRINTS" id="PR00032">
    <property type="entry name" value="HTHARAC"/>
</dbReference>
<protein>
    <submittedName>
        <fullName evidence="6">Helix-turn-helix transcriptional regulator</fullName>
    </submittedName>
</protein>
<dbReference type="InterPro" id="IPR003313">
    <property type="entry name" value="AraC-bd"/>
</dbReference>
<dbReference type="SUPFAM" id="SSF51215">
    <property type="entry name" value="Regulatory protein AraC"/>
    <property type="match status" value="1"/>
</dbReference>
<evidence type="ECO:0000313" key="6">
    <source>
        <dbReference type="EMBL" id="QKZ04667.1"/>
    </source>
</evidence>
<dbReference type="EMBL" id="CP056030">
    <property type="protein sequence ID" value="QKZ04667.1"/>
    <property type="molecule type" value="Genomic_DNA"/>
</dbReference>
<dbReference type="GO" id="GO:0043565">
    <property type="term" value="F:sequence-specific DNA binding"/>
    <property type="evidence" value="ECO:0007669"/>
    <property type="project" value="InterPro"/>
</dbReference>
<gene>
    <name evidence="6" type="ORF">HWQ56_13080</name>
</gene>
<dbReference type="PROSITE" id="PS00041">
    <property type="entry name" value="HTH_ARAC_FAMILY_1"/>
    <property type="match status" value="1"/>
</dbReference>
<dbReference type="AlphaFoldDB" id="A0A7D5H0F2"/>
<dbReference type="InterPro" id="IPR018062">
    <property type="entry name" value="HTH_AraC-typ_CS"/>
</dbReference>
<organism evidence="6 7">
    <name type="scientific">Pseudomonas eucalypticola</name>
    <dbReference type="NCBI Taxonomy" id="2599595"/>
    <lineage>
        <taxon>Bacteria</taxon>
        <taxon>Pseudomonadati</taxon>
        <taxon>Pseudomonadota</taxon>
        <taxon>Gammaproteobacteria</taxon>
        <taxon>Pseudomonadales</taxon>
        <taxon>Pseudomonadaceae</taxon>
        <taxon>Pseudomonas</taxon>
    </lineage>
</organism>
<dbReference type="Gene3D" id="1.10.10.60">
    <property type="entry name" value="Homeodomain-like"/>
    <property type="match status" value="2"/>
</dbReference>
<dbReference type="RefSeq" id="WP_176570753.1">
    <property type="nucleotide sequence ID" value="NZ_CP056030.1"/>
</dbReference>
<dbReference type="PROSITE" id="PS01124">
    <property type="entry name" value="HTH_ARAC_FAMILY_2"/>
    <property type="match status" value="1"/>
</dbReference>
<evidence type="ECO:0000313" key="7">
    <source>
        <dbReference type="Proteomes" id="UP000509568"/>
    </source>
</evidence>
<dbReference type="GO" id="GO:0009893">
    <property type="term" value="P:positive regulation of metabolic process"/>
    <property type="evidence" value="ECO:0007669"/>
    <property type="project" value="UniProtKB-ARBA"/>
</dbReference>
<dbReference type="SUPFAM" id="SSF46689">
    <property type="entry name" value="Homeodomain-like"/>
    <property type="match status" value="1"/>
</dbReference>
<evidence type="ECO:0000256" key="1">
    <source>
        <dbReference type="ARBA" id="ARBA00023015"/>
    </source>
</evidence>
<dbReference type="Pfam" id="PF12833">
    <property type="entry name" value="HTH_18"/>
    <property type="match status" value="1"/>
</dbReference>
<keyword evidence="7" id="KW-1185">Reference proteome</keyword>
<dbReference type="InterPro" id="IPR020449">
    <property type="entry name" value="Tscrpt_reg_AraC-type_HTH"/>
</dbReference>
<evidence type="ECO:0000256" key="2">
    <source>
        <dbReference type="ARBA" id="ARBA00023125"/>
    </source>
</evidence>
<dbReference type="Pfam" id="PF02311">
    <property type="entry name" value="AraC_binding"/>
    <property type="match status" value="1"/>
</dbReference>
<dbReference type="SMART" id="SM00342">
    <property type="entry name" value="HTH_ARAC"/>
    <property type="match status" value="1"/>
</dbReference>
<evidence type="ECO:0000256" key="3">
    <source>
        <dbReference type="ARBA" id="ARBA00023159"/>
    </source>
</evidence>
<name>A0A7D5H0F2_9PSED</name>
<dbReference type="InterPro" id="IPR009057">
    <property type="entry name" value="Homeodomain-like_sf"/>
</dbReference>
<keyword evidence="4" id="KW-0804">Transcription</keyword>
<reference evidence="6 7" key="1">
    <citation type="submission" date="2020-06" db="EMBL/GenBank/DDBJ databases">
        <title>Pseudomonas eucalypticola sp. nov., an endophyte of Eucalyptus dunnii leaves with biocontrol ability of eucalyptus leaf blight.</title>
        <authorList>
            <person name="Liu Y."/>
            <person name="Song Z."/>
            <person name="Zeng H."/>
            <person name="Lu M."/>
            <person name="Wang X."/>
            <person name="Lian X."/>
            <person name="Zhang Q."/>
        </authorList>
    </citation>
    <scope>NUCLEOTIDE SEQUENCE [LARGE SCALE GENOMIC DNA]</scope>
    <source>
        <strain evidence="6 7">NP-1</strain>
    </source>
</reference>
<dbReference type="Proteomes" id="UP000509568">
    <property type="component" value="Chromosome"/>
</dbReference>
<dbReference type="PANTHER" id="PTHR43280:SF10">
    <property type="entry name" value="REGULATORY PROTEIN POCR"/>
    <property type="match status" value="1"/>
</dbReference>
<keyword evidence="3" id="KW-0010">Activator</keyword>
<dbReference type="InterPro" id="IPR037923">
    <property type="entry name" value="HTH-like"/>
</dbReference>
<dbReference type="InterPro" id="IPR018060">
    <property type="entry name" value="HTH_AraC"/>
</dbReference>
<evidence type="ECO:0000259" key="5">
    <source>
        <dbReference type="PROSITE" id="PS01124"/>
    </source>
</evidence>
<dbReference type="PANTHER" id="PTHR43280">
    <property type="entry name" value="ARAC-FAMILY TRANSCRIPTIONAL REGULATOR"/>
    <property type="match status" value="1"/>
</dbReference>
<proteinExistence type="predicted"/>
<keyword evidence="2" id="KW-0238">DNA-binding</keyword>
<accession>A0A7D5H0F2</accession>
<dbReference type="GO" id="GO:0003700">
    <property type="term" value="F:DNA-binding transcription factor activity"/>
    <property type="evidence" value="ECO:0007669"/>
    <property type="project" value="InterPro"/>
</dbReference>
<sequence>MQSSARVPTFGMQQRSEHPDFYIRDESVRKAETAPHRHEYFQIQVNLGGDTVQHIGNVQRPFPTGAVAFILPHRVHMIVHPRQAHFRVINFSQAFLLPHLACDPLDLEDVSIAQAPELAPFRFQEHLDFILDAAPFAQVCGLLEQMQALDRARQFGMRESLKGLLLQLIGGVCSQFAEPLKTLASGKAAQASRRDALKRMSEYVRKHLADPDLDLKKVASATYLSPHYLTHWLRKEIGKSFSELVLERRMHQARQLLEGSLKPVGEIARQCGFADEAYFSRRFRQLHGLPPGQYRRQLQGG</sequence>
<feature type="domain" description="HTH araC/xylS-type" evidence="5">
    <location>
        <begin position="198"/>
        <end position="297"/>
    </location>
</feature>
<keyword evidence="1" id="KW-0805">Transcription regulation</keyword>
<evidence type="ECO:0000256" key="4">
    <source>
        <dbReference type="ARBA" id="ARBA00023163"/>
    </source>
</evidence>
<dbReference type="KEGG" id="pez:HWQ56_13080"/>